<evidence type="ECO:0000313" key="3">
    <source>
        <dbReference type="Proteomes" id="UP000002215"/>
    </source>
</evidence>
<dbReference type="InterPro" id="IPR001387">
    <property type="entry name" value="Cro/C1-type_HTH"/>
</dbReference>
<proteinExistence type="predicted"/>
<dbReference type="SUPFAM" id="SSF47413">
    <property type="entry name" value="lambda repressor-like DNA-binding domains"/>
    <property type="match status" value="1"/>
</dbReference>
<dbReference type="PROSITE" id="PS50943">
    <property type="entry name" value="HTH_CROC1"/>
    <property type="match status" value="1"/>
</dbReference>
<dbReference type="InterPro" id="IPR010982">
    <property type="entry name" value="Lambda_DNA-bd_dom_sf"/>
</dbReference>
<evidence type="ECO:0000259" key="1">
    <source>
        <dbReference type="PROSITE" id="PS50943"/>
    </source>
</evidence>
<organism evidence="2 3">
    <name type="scientific">Chitinophaga pinensis (strain ATCC 43595 / DSM 2588 / LMG 13176 / NBRC 15968 / NCIMB 11800 / UQM 2034)</name>
    <dbReference type="NCBI Taxonomy" id="485918"/>
    <lineage>
        <taxon>Bacteria</taxon>
        <taxon>Pseudomonadati</taxon>
        <taxon>Bacteroidota</taxon>
        <taxon>Chitinophagia</taxon>
        <taxon>Chitinophagales</taxon>
        <taxon>Chitinophagaceae</taxon>
        <taxon>Chitinophaga</taxon>
    </lineage>
</organism>
<protein>
    <recommendedName>
        <fullName evidence="1">HTH cro/C1-type domain-containing protein</fullName>
    </recommendedName>
</protein>
<reference evidence="3" key="1">
    <citation type="submission" date="2009-08" db="EMBL/GenBank/DDBJ databases">
        <title>The complete genome of Chitinophaga pinensis DSM 2588.</title>
        <authorList>
            <consortium name="US DOE Joint Genome Institute (JGI-PGF)"/>
            <person name="Lucas S."/>
            <person name="Copeland A."/>
            <person name="Lapidus A."/>
            <person name="Glavina del Rio T."/>
            <person name="Dalin E."/>
            <person name="Tice H."/>
            <person name="Bruce D."/>
            <person name="Goodwin L."/>
            <person name="Pitluck S."/>
            <person name="Kyrpides N."/>
            <person name="Mavromatis K."/>
            <person name="Ivanova N."/>
            <person name="Mikhailova N."/>
            <person name="Sims D."/>
            <person name="Meinche L."/>
            <person name="Brettin T."/>
            <person name="Detter J.C."/>
            <person name="Han C."/>
            <person name="Larimer F."/>
            <person name="Land M."/>
            <person name="Hauser L."/>
            <person name="Markowitz V."/>
            <person name="Cheng J.-F."/>
            <person name="Hugenholtz P."/>
            <person name="Woyke T."/>
            <person name="Wu D."/>
            <person name="Spring S."/>
            <person name="Klenk H.-P."/>
            <person name="Eisen J.A."/>
        </authorList>
    </citation>
    <scope>NUCLEOTIDE SEQUENCE [LARGE SCALE GENOMIC DNA]</scope>
    <source>
        <strain evidence="3">ATCC 43595 / DSM 2588 / LMG 13176 / NBRC 15968 / NCIMB 11800 / UQM 2034</strain>
    </source>
</reference>
<dbReference type="Proteomes" id="UP000002215">
    <property type="component" value="Chromosome"/>
</dbReference>
<dbReference type="GO" id="GO:0003677">
    <property type="term" value="F:DNA binding"/>
    <property type="evidence" value="ECO:0007669"/>
    <property type="project" value="InterPro"/>
</dbReference>
<evidence type="ECO:0000313" key="2">
    <source>
        <dbReference type="EMBL" id="ACU61338.1"/>
    </source>
</evidence>
<sequence>MKEDFKIGLRRRYLAVFDEVVRDKGVTDKEICRVIGIAATQVSQMRSGNRFPTTEQVMDLCDAFGYDLAFIIRGKDKKADRLPADGVTLEDVYKELQEVKQALSGAKGKK</sequence>
<name>A0A979GSC8_CHIPD</name>
<dbReference type="KEGG" id="cpi:Cpin_3876"/>
<accession>A0A979GSC8</accession>
<dbReference type="Pfam" id="PF13443">
    <property type="entry name" value="HTH_26"/>
    <property type="match status" value="1"/>
</dbReference>
<dbReference type="CDD" id="cd00093">
    <property type="entry name" value="HTH_XRE"/>
    <property type="match status" value="1"/>
</dbReference>
<gene>
    <name evidence="2" type="ordered locus">Cpin_3876</name>
</gene>
<dbReference type="Gene3D" id="1.10.260.40">
    <property type="entry name" value="lambda repressor-like DNA-binding domains"/>
    <property type="match status" value="1"/>
</dbReference>
<dbReference type="AlphaFoldDB" id="A0A979GSC8"/>
<feature type="domain" description="HTH cro/C1-type" evidence="1">
    <location>
        <begin position="29"/>
        <end position="71"/>
    </location>
</feature>
<reference evidence="2 3" key="2">
    <citation type="journal article" date="2010" name="Stand. Genomic Sci.">
        <title>Complete genome sequence of Chitinophaga pinensis type strain (UQM 2034).</title>
        <authorList>
            <person name="Glavina Del Rio T."/>
            <person name="Abt B."/>
            <person name="Spring S."/>
            <person name="Lapidus A."/>
            <person name="Nolan M."/>
            <person name="Tice H."/>
            <person name="Copeland A."/>
            <person name="Cheng J.F."/>
            <person name="Chen F."/>
            <person name="Bruce D."/>
            <person name="Goodwin L."/>
            <person name="Pitluck S."/>
            <person name="Ivanova N."/>
            <person name="Mavromatis K."/>
            <person name="Mikhailova N."/>
            <person name="Pati A."/>
            <person name="Chen A."/>
            <person name="Palaniappan K."/>
            <person name="Land M."/>
            <person name="Hauser L."/>
            <person name="Chang Y.J."/>
            <person name="Jeffries C.D."/>
            <person name="Chain P."/>
            <person name="Saunders E."/>
            <person name="Detter J.C."/>
            <person name="Brettin T."/>
            <person name="Rohde M."/>
            <person name="Goker M."/>
            <person name="Bristow J."/>
            <person name="Eisen J.A."/>
            <person name="Markowitz V."/>
            <person name="Hugenholtz P."/>
            <person name="Kyrpides N.C."/>
            <person name="Klenk H.P."/>
            <person name="Lucas S."/>
        </authorList>
    </citation>
    <scope>NUCLEOTIDE SEQUENCE [LARGE SCALE GENOMIC DNA]</scope>
    <source>
        <strain evidence="3">ATCC 43595 / DSM 2588 / LMG 13176 / NBRC 15968 / NCIMB 11800 / UQM 2034</strain>
    </source>
</reference>
<dbReference type="EMBL" id="CP001699">
    <property type="protein sequence ID" value="ACU61338.1"/>
    <property type="molecule type" value="Genomic_DNA"/>
</dbReference>